<reference evidence="2 3" key="1">
    <citation type="submission" date="2016-01" db="EMBL/GenBank/DDBJ databases">
        <title>Draft Genome Sequences of Seven Thermophilic Sporeformers Isolated from Foods.</title>
        <authorList>
            <person name="Berendsen E.M."/>
            <person name="Wells-Bennik M.H."/>
            <person name="Krawcyk A.O."/>
            <person name="De Jong A."/>
            <person name="Holsappel S."/>
            <person name="Eijlander R.T."/>
            <person name="Kuipers O.P."/>
        </authorList>
    </citation>
    <scope>NUCLEOTIDE SEQUENCE [LARGE SCALE GENOMIC DNA]</scope>
    <source>
        <strain evidence="2 3">B4135</strain>
    </source>
</reference>
<dbReference type="AlphaFoldDB" id="A0A150M8U7"/>
<protein>
    <submittedName>
        <fullName evidence="2">Uncharacterized protein</fullName>
    </submittedName>
</protein>
<evidence type="ECO:0000256" key="1">
    <source>
        <dbReference type="SAM" id="MobiDB-lite"/>
    </source>
</evidence>
<dbReference type="Proteomes" id="UP000075683">
    <property type="component" value="Unassembled WGS sequence"/>
</dbReference>
<dbReference type="EMBL" id="LQYT01000026">
    <property type="protein sequence ID" value="KYD20928.1"/>
    <property type="molecule type" value="Genomic_DNA"/>
</dbReference>
<accession>A0A150M8U7</accession>
<evidence type="ECO:0000313" key="2">
    <source>
        <dbReference type="EMBL" id="KYD20928.1"/>
    </source>
</evidence>
<evidence type="ECO:0000313" key="3">
    <source>
        <dbReference type="Proteomes" id="UP000075683"/>
    </source>
</evidence>
<organism evidence="2 3">
    <name type="scientific">Caldibacillus debilis</name>
    <dbReference type="NCBI Taxonomy" id="301148"/>
    <lineage>
        <taxon>Bacteria</taxon>
        <taxon>Bacillati</taxon>
        <taxon>Bacillota</taxon>
        <taxon>Bacilli</taxon>
        <taxon>Bacillales</taxon>
        <taxon>Bacillaceae</taxon>
        <taxon>Caldibacillus</taxon>
    </lineage>
</organism>
<sequence length="37" mass="4319">MGEPKDGSPFRKNKLPWSRRTGSLSVQEPTFRKKKFP</sequence>
<proteinExistence type="predicted"/>
<feature type="region of interest" description="Disordered" evidence="1">
    <location>
        <begin position="1"/>
        <end position="37"/>
    </location>
</feature>
<comment type="caution">
    <text evidence="2">The sequence shown here is derived from an EMBL/GenBank/DDBJ whole genome shotgun (WGS) entry which is preliminary data.</text>
</comment>
<name>A0A150M8U7_9BACI</name>
<gene>
    <name evidence="2" type="ORF">B4135_1755</name>
</gene>